<dbReference type="InterPro" id="IPR039421">
    <property type="entry name" value="Type_1_exporter"/>
</dbReference>
<organism evidence="15">
    <name type="scientific">Rhodosorus marinus</name>
    <dbReference type="NCBI Taxonomy" id="101924"/>
    <lineage>
        <taxon>Eukaryota</taxon>
        <taxon>Rhodophyta</taxon>
        <taxon>Stylonematophyceae</taxon>
        <taxon>Stylonematales</taxon>
        <taxon>Stylonemataceae</taxon>
        <taxon>Rhodosorus</taxon>
    </lineage>
</organism>
<dbReference type="PANTHER" id="PTHR24221">
    <property type="entry name" value="ATP-BINDING CASSETTE SUB-FAMILY B"/>
    <property type="match status" value="1"/>
</dbReference>
<dbReference type="PROSITE" id="PS50893">
    <property type="entry name" value="ABC_TRANSPORTER_2"/>
    <property type="match status" value="1"/>
</dbReference>
<feature type="transmembrane region" description="Helical" evidence="12">
    <location>
        <begin position="77"/>
        <end position="96"/>
    </location>
</feature>
<dbReference type="GO" id="GO:0016887">
    <property type="term" value="F:ATP hydrolysis activity"/>
    <property type="evidence" value="ECO:0007669"/>
    <property type="project" value="InterPro"/>
</dbReference>
<evidence type="ECO:0000256" key="2">
    <source>
        <dbReference type="ARBA" id="ARBA00014334"/>
    </source>
</evidence>
<proteinExistence type="inferred from homology"/>
<dbReference type="SMART" id="SM00382">
    <property type="entry name" value="AAA"/>
    <property type="match status" value="1"/>
</dbReference>
<dbReference type="SUPFAM" id="SSF90123">
    <property type="entry name" value="ABC transporter transmembrane region"/>
    <property type="match status" value="1"/>
</dbReference>
<feature type="compositionally biased region" description="Polar residues" evidence="11">
    <location>
        <begin position="10"/>
        <end position="21"/>
    </location>
</feature>
<evidence type="ECO:0000256" key="1">
    <source>
        <dbReference type="ARBA" id="ARBA00004651"/>
    </source>
</evidence>
<name>A0A7S2Z935_9RHOD</name>
<evidence type="ECO:0000256" key="3">
    <source>
        <dbReference type="ARBA" id="ARBA00022448"/>
    </source>
</evidence>
<dbReference type="EMBL" id="HBHW01000556">
    <property type="protein sequence ID" value="CAE0032472.1"/>
    <property type="molecule type" value="Transcribed_RNA"/>
</dbReference>
<feature type="transmembrane region" description="Helical" evidence="12">
    <location>
        <begin position="156"/>
        <end position="179"/>
    </location>
</feature>
<keyword evidence="8 12" id="KW-1133">Transmembrane helix</keyword>
<protein>
    <recommendedName>
        <fullName evidence="2">Probable ATP-dependent transporter ycf16</fullName>
    </recommendedName>
</protein>
<evidence type="ECO:0000256" key="6">
    <source>
        <dbReference type="ARBA" id="ARBA00022741"/>
    </source>
</evidence>
<dbReference type="PROSITE" id="PS50929">
    <property type="entry name" value="ABC_TM1F"/>
    <property type="match status" value="1"/>
</dbReference>
<evidence type="ECO:0000256" key="9">
    <source>
        <dbReference type="ARBA" id="ARBA00023136"/>
    </source>
</evidence>
<keyword evidence="7" id="KW-0067">ATP-binding</keyword>
<evidence type="ECO:0000256" key="7">
    <source>
        <dbReference type="ARBA" id="ARBA00022840"/>
    </source>
</evidence>
<evidence type="ECO:0000259" key="13">
    <source>
        <dbReference type="PROSITE" id="PS50893"/>
    </source>
</evidence>
<dbReference type="Pfam" id="PF00664">
    <property type="entry name" value="ABC_membrane"/>
    <property type="match status" value="1"/>
</dbReference>
<accession>A0A7S2Z935</accession>
<feature type="transmembrane region" description="Helical" evidence="12">
    <location>
        <begin position="276"/>
        <end position="295"/>
    </location>
</feature>
<dbReference type="GO" id="GO:0005774">
    <property type="term" value="C:vacuolar membrane"/>
    <property type="evidence" value="ECO:0007669"/>
    <property type="project" value="TreeGrafter"/>
</dbReference>
<keyword evidence="9 12" id="KW-0472">Membrane</keyword>
<keyword evidence="4" id="KW-1003">Cell membrane</keyword>
<keyword evidence="5 12" id="KW-0812">Transmembrane</keyword>
<dbReference type="InterPro" id="IPR027417">
    <property type="entry name" value="P-loop_NTPase"/>
</dbReference>
<evidence type="ECO:0000256" key="4">
    <source>
        <dbReference type="ARBA" id="ARBA00022475"/>
    </source>
</evidence>
<keyword evidence="3" id="KW-0813">Transport</keyword>
<dbReference type="InterPro" id="IPR036640">
    <property type="entry name" value="ABC1_TM_sf"/>
</dbReference>
<feature type="domain" description="ABC transporter" evidence="13">
    <location>
        <begin position="363"/>
        <end position="631"/>
    </location>
</feature>
<sequence>MSGERIPLLPTQTNHGRGNSSTQRTLMFVAPYMWPKSRKLQMMAVLSIVFTLLSKLTNLAVPLALRSAVNALTPGSITLPLALWAVVAYVTLRFGTNALNQLRSYTWKFVSLDQTRVFGVATFAHLHGLSLSYHLKRKTGEVLRVMDRGVESLATLQSLFAFTIGPTLLELVIVCGVFVQFNSPLIAVTTFISVVGYAVFSVYITNWRVKLRRAMIEADNAVTDKATDSLLNFETVKYFGSEEVEVQRYSERVKEYQDTSLKTQLSLALLNNGQALIVNLGVMVAMLLAAVRVASGSFTTGDFVMINAYILQLYGPLNWLGSAYRTISQAFTDLEKMIELSQIPKDVDDAPGAQPIDVPSGSVTFENVSFNYGLGTSGQLSNISFTIEPGKTTAIIGPTGSGKSTIVRLLLRFYDVHTGRILIDGQNISSVTQSSLRHAIGVVAQDTVLFNDTLEYNVNYGKPDASTEDVQNAIAAAQLTEFVSHQPEGLATRVGERGLRLSGGEKQRVGIARMVLKHPKVIVLDESTSALDTRTERAVQAALNDVSKGKTTLVIARTYSPQKDEPPVQFGLSVVNLVYFPTPVWNETEDRLSTIADADEILVLKNGVITERGTHSELMKIGEDGDYFTMWTAQAAAAASSDNNTESSQDS</sequence>
<evidence type="ECO:0000313" key="15">
    <source>
        <dbReference type="EMBL" id="CAE0032472.1"/>
    </source>
</evidence>
<evidence type="ECO:0000256" key="10">
    <source>
        <dbReference type="ARBA" id="ARBA00024363"/>
    </source>
</evidence>
<dbReference type="InterPro" id="IPR017871">
    <property type="entry name" value="ABC_transporter-like_CS"/>
</dbReference>
<evidence type="ECO:0000256" key="5">
    <source>
        <dbReference type="ARBA" id="ARBA00022692"/>
    </source>
</evidence>
<dbReference type="SUPFAM" id="SSF52540">
    <property type="entry name" value="P-loop containing nucleoside triphosphate hydrolases"/>
    <property type="match status" value="2"/>
</dbReference>
<feature type="region of interest" description="Disordered" evidence="11">
    <location>
        <begin position="1"/>
        <end position="21"/>
    </location>
</feature>
<evidence type="ECO:0000259" key="14">
    <source>
        <dbReference type="PROSITE" id="PS50929"/>
    </source>
</evidence>
<feature type="domain" description="ABC transmembrane type-1" evidence="14">
    <location>
        <begin position="45"/>
        <end position="329"/>
    </location>
</feature>
<keyword evidence="6" id="KW-0547">Nucleotide-binding</keyword>
<gene>
    <name evidence="15" type="ORF">RMAR00112_LOCUS412</name>
</gene>
<dbReference type="GO" id="GO:0005886">
    <property type="term" value="C:plasma membrane"/>
    <property type="evidence" value="ECO:0007669"/>
    <property type="project" value="UniProtKB-SubCell"/>
</dbReference>
<dbReference type="GO" id="GO:0140359">
    <property type="term" value="F:ABC-type transporter activity"/>
    <property type="evidence" value="ECO:0007669"/>
    <property type="project" value="InterPro"/>
</dbReference>
<evidence type="ECO:0000256" key="8">
    <source>
        <dbReference type="ARBA" id="ARBA00022989"/>
    </source>
</evidence>
<feature type="transmembrane region" description="Helical" evidence="12">
    <location>
        <begin position="185"/>
        <end position="205"/>
    </location>
</feature>
<dbReference type="CDD" id="cd18560">
    <property type="entry name" value="ABC_6TM_ATM1_ABCB7_HMT1_ABCB6"/>
    <property type="match status" value="1"/>
</dbReference>
<dbReference type="InterPro" id="IPR011527">
    <property type="entry name" value="ABC1_TM_dom"/>
</dbReference>
<dbReference type="PROSITE" id="PS00211">
    <property type="entry name" value="ABC_TRANSPORTER_1"/>
    <property type="match status" value="1"/>
</dbReference>
<dbReference type="GO" id="GO:0005524">
    <property type="term" value="F:ATP binding"/>
    <property type="evidence" value="ECO:0007669"/>
    <property type="project" value="UniProtKB-KW"/>
</dbReference>
<comment type="subcellular location">
    <subcellularLocation>
        <location evidence="1">Cell membrane</location>
        <topology evidence="1">Multi-pass membrane protein</topology>
    </subcellularLocation>
</comment>
<evidence type="ECO:0000256" key="12">
    <source>
        <dbReference type="SAM" id="Phobius"/>
    </source>
</evidence>
<comment type="similarity">
    <text evidence="10">Belongs to the ABC transporter superfamily. ABCB family. Heavy Metal importer (TC 3.A.1.210) subfamily.</text>
</comment>
<feature type="transmembrane region" description="Helical" evidence="12">
    <location>
        <begin position="42"/>
        <end position="65"/>
    </location>
</feature>
<dbReference type="InterPro" id="IPR003593">
    <property type="entry name" value="AAA+_ATPase"/>
</dbReference>
<dbReference type="FunFam" id="3.40.50.300:FF:000299">
    <property type="entry name" value="ABC transporter ATP-binding protein/permease"/>
    <property type="match status" value="1"/>
</dbReference>
<reference evidence="15" key="1">
    <citation type="submission" date="2021-01" db="EMBL/GenBank/DDBJ databases">
        <authorList>
            <person name="Corre E."/>
            <person name="Pelletier E."/>
            <person name="Niang G."/>
            <person name="Scheremetjew M."/>
            <person name="Finn R."/>
            <person name="Kale V."/>
            <person name="Holt S."/>
            <person name="Cochrane G."/>
            <person name="Meng A."/>
            <person name="Brown T."/>
            <person name="Cohen L."/>
        </authorList>
    </citation>
    <scope>NUCLEOTIDE SEQUENCE</scope>
    <source>
        <strain evidence="15">CCMP 769</strain>
    </source>
</reference>
<evidence type="ECO:0000256" key="11">
    <source>
        <dbReference type="SAM" id="MobiDB-lite"/>
    </source>
</evidence>
<dbReference type="AlphaFoldDB" id="A0A7S2Z935"/>
<dbReference type="PANTHER" id="PTHR24221:SF654">
    <property type="entry name" value="ATP-BINDING CASSETTE SUB-FAMILY B MEMBER 6"/>
    <property type="match status" value="1"/>
</dbReference>
<dbReference type="Pfam" id="PF00005">
    <property type="entry name" value="ABC_tran"/>
    <property type="match status" value="1"/>
</dbReference>
<dbReference type="InterPro" id="IPR003439">
    <property type="entry name" value="ABC_transporter-like_ATP-bd"/>
</dbReference>
<dbReference type="Gene3D" id="1.20.1560.10">
    <property type="entry name" value="ABC transporter type 1, transmembrane domain"/>
    <property type="match status" value="1"/>
</dbReference>
<dbReference type="Gene3D" id="3.40.50.300">
    <property type="entry name" value="P-loop containing nucleotide triphosphate hydrolases"/>
    <property type="match status" value="1"/>
</dbReference>